<proteinExistence type="predicted"/>
<comment type="caution">
    <text evidence="1">The sequence shown here is derived from an EMBL/GenBank/DDBJ whole genome shotgun (WGS) entry which is preliminary data.</text>
</comment>
<organism evidence="1 2">
    <name type="scientific">Pararge aegeria aegeria</name>
    <dbReference type="NCBI Taxonomy" id="348720"/>
    <lineage>
        <taxon>Eukaryota</taxon>
        <taxon>Metazoa</taxon>
        <taxon>Ecdysozoa</taxon>
        <taxon>Arthropoda</taxon>
        <taxon>Hexapoda</taxon>
        <taxon>Insecta</taxon>
        <taxon>Pterygota</taxon>
        <taxon>Neoptera</taxon>
        <taxon>Endopterygota</taxon>
        <taxon>Lepidoptera</taxon>
        <taxon>Glossata</taxon>
        <taxon>Ditrysia</taxon>
        <taxon>Papilionoidea</taxon>
        <taxon>Nymphalidae</taxon>
        <taxon>Satyrinae</taxon>
        <taxon>Satyrini</taxon>
        <taxon>Parargina</taxon>
        <taxon>Pararge</taxon>
    </lineage>
</organism>
<accession>A0A8S4RTC6</accession>
<keyword evidence="2" id="KW-1185">Reference proteome</keyword>
<dbReference type="AlphaFoldDB" id="A0A8S4RTC6"/>
<protein>
    <submittedName>
        <fullName evidence="1">Jg3954 protein</fullName>
    </submittedName>
</protein>
<dbReference type="Proteomes" id="UP000838756">
    <property type="component" value="Unassembled WGS sequence"/>
</dbReference>
<dbReference type="OrthoDB" id="7506760at2759"/>
<dbReference type="EMBL" id="CAKXAJ010025582">
    <property type="protein sequence ID" value="CAH2241622.1"/>
    <property type="molecule type" value="Genomic_DNA"/>
</dbReference>
<evidence type="ECO:0000313" key="2">
    <source>
        <dbReference type="Proteomes" id="UP000838756"/>
    </source>
</evidence>
<name>A0A8S4RTC6_9NEOP</name>
<gene>
    <name evidence="1" type="primary">jg3954</name>
    <name evidence="1" type="ORF">PAEG_LOCUS18045</name>
</gene>
<sequence length="187" mass="21298">MVPKTHSQTLRYRDDKTHKDKTDDVYTCRYYVRAGWVAVVCESVPMTQSPGDELEHRGVRLIAAVHADASLTQVRERQMTNAAERGGRLCLFVARSALSLALQVLNGTPQSEGFDARKNMTYAALHRSEAFHSRLEVQARARNKRQRGTVGLRVRHLSLSYLSERCVRVDSFYTIIHLHVFGKDEVQ</sequence>
<evidence type="ECO:0000313" key="1">
    <source>
        <dbReference type="EMBL" id="CAH2241622.1"/>
    </source>
</evidence>
<reference evidence="1" key="1">
    <citation type="submission" date="2022-03" db="EMBL/GenBank/DDBJ databases">
        <authorList>
            <person name="Lindestad O."/>
        </authorList>
    </citation>
    <scope>NUCLEOTIDE SEQUENCE</scope>
</reference>